<comment type="caution">
    <text evidence="3">The sequence shown here is derived from an EMBL/GenBank/DDBJ whole genome shotgun (WGS) entry which is preliminary data.</text>
</comment>
<dbReference type="Pfam" id="PF00122">
    <property type="entry name" value="E1-E2_ATPase"/>
    <property type="match status" value="1"/>
</dbReference>
<dbReference type="InterPro" id="IPR059000">
    <property type="entry name" value="ATPase_P-type_domA"/>
</dbReference>
<dbReference type="SUPFAM" id="SSF81653">
    <property type="entry name" value="Calcium ATPase, transduction domain A"/>
    <property type="match status" value="1"/>
</dbReference>
<evidence type="ECO:0000259" key="2">
    <source>
        <dbReference type="Pfam" id="PF00122"/>
    </source>
</evidence>
<proteinExistence type="predicted"/>
<dbReference type="GO" id="GO:0019829">
    <property type="term" value="F:ATPase-coupled monoatomic cation transmembrane transporter activity"/>
    <property type="evidence" value="ECO:0007669"/>
    <property type="project" value="InterPro"/>
</dbReference>
<keyword evidence="4" id="KW-1185">Reference proteome</keyword>
<organism evidence="3 4">
    <name type="scientific">Lysinibacillus antri</name>
    <dbReference type="NCBI Taxonomy" id="2498145"/>
    <lineage>
        <taxon>Bacteria</taxon>
        <taxon>Bacillati</taxon>
        <taxon>Bacillota</taxon>
        <taxon>Bacilli</taxon>
        <taxon>Bacillales</taxon>
        <taxon>Bacillaceae</taxon>
        <taxon>Lysinibacillus</taxon>
    </lineage>
</organism>
<evidence type="ECO:0000313" key="4">
    <source>
        <dbReference type="Proteomes" id="UP000287910"/>
    </source>
</evidence>
<dbReference type="EMBL" id="RYYR01000012">
    <property type="protein sequence ID" value="RUL52037.1"/>
    <property type="molecule type" value="Genomic_DNA"/>
</dbReference>
<sequence>MGDFPCLFVFAYFKYWNSSSCVTQATITDESVSADKTVQEKVCAGTLNEEGLIRNDIMKLVEDTTIAKTIGLVEEVPVECA</sequence>
<dbReference type="AlphaFoldDB" id="A0A432LBD4"/>
<reference evidence="3 4" key="1">
    <citation type="submission" date="2018-12" db="EMBL/GenBank/DDBJ databases">
        <title>Lysinibacillus antri sp. nov., isolated from a cave soil.</title>
        <authorList>
            <person name="Narsing Rao M.P."/>
            <person name="Zhang H."/>
            <person name="Dong Z.-Y."/>
            <person name="Niu X.-K."/>
            <person name="Zhang K."/>
            <person name="Fang B.-Z."/>
            <person name="Kang Y.-Q."/>
            <person name="Xiao M."/>
            <person name="Li W.-J."/>
        </authorList>
    </citation>
    <scope>NUCLEOTIDE SEQUENCE [LARGE SCALE GENOMIC DNA]</scope>
    <source>
        <strain evidence="3 4">SYSU K30002</strain>
    </source>
</reference>
<gene>
    <name evidence="3" type="ORF">EK386_10600</name>
</gene>
<dbReference type="InterPro" id="IPR027256">
    <property type="entry name" value="P-typ_ATPase_IB"/>
</dbReference>
<comment type="subcellular location">
    <subcellularLocation>
        <location evidence="1">Membrane</location>
        <topology evidence="1">Multi-pass membrane protein</topology>
    </subcellularLocation>
</comment>
<evidence type="ECO:0000256" key="1">
    <source>
        <dbReference type="ARBA" id="ARBA00004141"/>
    </source>
</evidence>
<feature type="domain" description="P-type ATPase A" evidence="2">
    <location>
        <begin position="18"/>
        <end position="74"/>
    </location>
</feature>
<accession>A0A432LBD4</accession>
<dbReference type="Proteomes" id="UP000287910">
    <property type="component" value="Unassembled WGS sequence"/>
</dbReference>
<dbReference type="PRINTS" id="PR00941">
    <property type="entry name" value="CDATPASE"/>
</dbReference>
<protein>
    <recommendedName>
        <fullName evidence="2">P-type ATPase A domain-containing protein</fullName>
    </recommendedName>
</protein>
<dbReference type="GO" id="GO:0016020">
    <property type="term" value="C:membrane"/>
    <property type="evidence" value="ECO:0007669"/>
    <property type="project" value="InterPro"/>
</dbReference>
<name>A0A432LBD4_9BACI</name>
<evidence type="ECO:0000313" key="3">
    <source>
        <dbReference type="EMBL" id="RUL52037.1"/>
    </source>
</evidence>
<dbReference type="InterPro" id="IPR008250">
    <property type="entry name" value="ATPase_P-typ_transduc_dom_A_sf"/>
</dbReference>
<dbReference type="Gene3D" id="2.70.150.10">
    <property type="entry name" value="Calcium-transporting ATPase, cytoplasmic transduction domain A"/>
    <property type="match status" value="1"/>
</dbReference>